<dbReference type="Gramene" id="TraesCS2B03G0132500.1">
    <property type="protein sequence ID" value="TraesCS2B03G0132500.1.CDS1"/>
    <property type="gene ID" value="TraesCS2B03G0132500"/>
</dbReference>
<dbReference type="Gene3D" id="1.20.140.40">
    <property type="entry name" value="Invertase/pectin methylesterase inhibitor family protein"/>
    <property type="match status" value="1"/>
</dbReference>
<accession>A0A3B6C0W0</accession>
<dbReference type="GO" id="GO:0004857">
    <property type="term" value="F:enzyme inhibitor activity"/>
    <property type="evidence" value="ECO:0000318"/>
    <property type="project" value="GO_Central"/>
</dbReference>
<keyword evidence="7" id="KW-1185">Reference proteome</keyword>
<dbReference type="OrthoDB" id="599202at2759"/>
<dbReference type="SUPFAM" id="SSF101148">
    <property type="entry name" value="Plant invertase/pectin methylesterase inhibitor"/>
    <property type="match status" value="1"/>
</dbReference>
<dbReference type="PANTHER" id="PTHR35357:SF24">
    <property type="entry name" value="OS04G0587200 PROTEIN"/>
    <property type="match status" value="1"/>
</dbReference>
<name>A0A3B6C0W0_WHEAT</name>
<dbReference type="EnsemblPlants" id="TraesCS2B02G063200.1">
    <property type="protein sequence ID" value="TraesCS2B02G063200.1.cds1"/>
    <property type="gene ID" value="TraesCS2B02G063200"/>
</dbReference>
<organism evidence="6">
    <name type="scientific">Triticum aestivum</name>
    <name type="common">Wheat</name>
    <dbReference type="NCBI Taxonomy" id="4565"/>
    <lineage>
        <taxon>Eukaryota</taxon>
        <taxon>Viridiplantae</taxon>
        <taxon>Streptophyta</taxon>
        <taxon>Embryophyta</taxon>
        <taxon>Tracheophyta</taxon>
        <taxon>Spermatophyta</taxon>
        <taxon>Magnoliopsida</taxon>
        <taxon>Liliopsida</taxon>
        <taxon>Poales</taxon>
        <taxon>Poaceae</taxon>
        <taxon>BOP clade</taxon>
        <taxon>Pooideae</taxon>
        <taxon>Triticodae</taxon>
        <taxon>Triticeae</taxon>
        <taxon>Triticinae</taxon>
        <taxon>Triticum</taxon>
    </lineage>
</organism>
<dbReference type="InterPro" id="IPR035513">
    <property type="entry name" value="Invertase/methylesterase_inhib"/>
</dbReference>
<evidence type="ECO:0000259" key="5">
    <source>
        <dbReference type="SMART" id="SM00856"/>
    </source>
</evidence>
<evidence type="ECO:0000313" key="6">
    <source>
        <dbReference type="EnsemblPlants" id="TraesCS2B02G063200.1.cds1"/>
    </source>
</evidence>
<dbReference type="Gramene" id="TraesCAD_scaffold_484639_01G000100.1">
    <property type="protein sequence ID" value="TraesCAD_scaffold_484639_01G000100.1"/>
    <property type="gene ID" value="TraesCAD_scaffold_484639_01G000100"/>
</dbReference>
<keyword evidence="1 4" id="KW-0732">Signal</keyword>
<dbReference type="NCBIfam" id="TIGR01614">
    <property type="entry name" value="PME_inhib"/>
    <property type="match status" value="1"/>
</dbReference>
<proteinExistence type="inferred from homology"/>
<dbReference type="CDD" id="cd15795">
    <property type="entry name" value="PMEI-Pla_a_1_like"/>
    <property type="match status" value="1"/>
</dbReference>
<reference evidence="6" key="1">
    <citation type="submission" date="2018-08" db="EMBL/GenBank/DDBJ databases">
        <authorList>
            <person name="Rossello M."/>
        </authorList>
    </citation>
    <scope>NUCLEOTIDE SEQUENCE [LARGE SCALE GENOMIC DNA]</scope>
    <source>
        <strain evidence="6">cv. Chinese Spring</strain>
    </source>
</reference>
<dbReference type="Pfam" id="PF04043">
    <property type="entry name" value="PMEI"/>
    <property type="match status" value="1"/>
</dbReference>
<keyword evidence="2" id="KW-1015">Disulfide bond</keyword>
<evidence type="ECO:0000256" key="1">
    <source>
        <dbReference type="ARBA" id="ARBA00022729"/>
    </source>
</evidence>
<evidence type="ECO:0000256" key="4">
    <source>
        <dbReference type="SAM" id="SignalP"/>
    </source>
</evidence>
<protein>
    <recommendedName>
        <fullName evidence="5">Pectinesterase inhibitor domain-containing protein</fullName>
    </recommendedName>
</protein>
<evidence type="ECO:0000313" key="7">
    <source>
        <dbReference type="Proteomes" id="UP000019116"/>
    </source>
</evidence>
<dbReference type="PANTHER" id="PTHR35357">
    <property type="entry name" value="OS02G0537100 PROTEIN"/>
    <property type="match status" value="1"/>
</dbReference>
<dbReference type="AlphaFoldDB" id="A0A3B6C0W0"/>
<dbReference type="GO" id="GO:0009827">
    <property type="term" value="P:plant-type cell wall modification"/>
    <property type="evidence" value="ECO:0000318"/>
    <property type="project" value="GO_Central"/>
</dbReference>
<dbReference type="GO" id="GO:0009505">
    <property type="term" value="C:plant-type cell wall"/>
    <property type="evidence" value="ECO:0000318"/>
    <property type="project" value="GO_Central"/>
</dbReference>
<dbReference type="Gramene" id="TraesJUL2B03G00842140.1">
    <property type="protein sequence ID" value="TraesJUL2B03G00842140.1.CDS1"/>
    <property type="gene ID" value="TraesJUL2B03G00842140"/>
</dbReference>
<dbReference type="Gramene" id="TraesRN2B0100130300.1">
    <property type="protein sequence ID" value="TraesRN2B0100130300.1"/>
    <property type="gene ID" value="TraesRN2B0100130300"/>
</dbReference>
<feature type="chain" id="PRO_5043171800" description="Pectinesterase inhibitor domain-containing protein" evidence="4">
    <location>
        <begin position="26"/>
        <end position="187"/>
    </location>
</feature>
<dbReference type="Gramene" id="TraesJUL2B03G00842060.1">
    <property type="protein sequence ID" value="TraesJUL2B03G00842060.1.CDS1"/>
    <property type="gene ID" value="TraesJUL2B03G00842060"/>
</dbReference>
<dbReference type="SMR" id="A0A3B6C0W0"/>
<evidence type="ECO:0000256" key="2">
    <source>
        <dbReference type="ARBA" id="ARBA00023157"/>
    </source>
</evidence>
<dbReference type="Gramene" id="TraesJUL2B03G00842040.1">
    <property type="protein sequence ID" value="TraesJUL2B03G00842040.1.CDS1"/>
    <property type="gene ID" value="TraesJUL2B03G00842040"/>
</dbReference>
<sequence>MAPLQALSSVLVLLLLTQHARTARASTLEDTCRLVGTGGAQDYDFCVKTLGADPASAMADELGLVVIAVKIAMATAKATGDRIARLQASETSPRRRLVLDECANDYALTVRWLGRASMDLAAGGDEDRLTEAATLLEHVRGTPARCDKAFVLWAGERTPLTDADHELNGVTVLALKILRHCLNDGVK</sequence>
<dbReference type="Gramene" id="TraesPARA_EIv1.0_0608760.1">
    <property type="protein sequence ID" value="TraesPARA_EIv1.0_0608760.1.CDS1"/>
    <property type="gene ID" value="TraesPARA_EIv1.0_0608760"/>
</dbReference>
<dbReference type="Proteomes" id="UP000019116">
    <property type="component" value="Chromosome 2B"/>
</dbReference>
<dbReference type="SMART" id="SM00856">
    <property type="entry name" value="PMEI"/>
    <property type="match status" value="1"/>
</dbReference>
<evidence type="ECO:0000256" key="3">
    <source>
        <dbReference type="ARBA" id="ARBA00038471"/>
    </source>
</evidence>
<dbReference type="InterPro" id="IPR006501">
    <property type="entry name" value="Pectinesterase_inhib_dom"/>
</dbReference>
<feature type="domain" description="Pectinesterase inhibitor" evidence="5">
    <location>
        <begin position="23"/>
        <end position="177"/>
    </location>
</feature>
<dbReference type="Gramene" id="TraesPARA_EIv1.0_0608680.1">
    <property type="protein sequence ID" value="TraesPARA_EIv1.0_0608680.1.CDS1"/>
    <property type="gene ID" value="TraesPARA_EIv1.0_0608680"/>
</dbReference>
<comment type="similarity">
    <text evidence="3">Belongs to the PMEI family.</text>
</comment>
<dbReference type="InterPro" id="IPR034088">
    <property type="entry name" value="Pla_a_1-like"/>
</dbReference>
<reference evidence="6" key="2">
    <citation type="submission" date="2018-10" db="UniProtKB">
        <authorList>
            <consortium name="EnsemblPlants"/>
        </authorList>
    </citation>
    <scope>IDENTIFICATION</scope>
</reference>
<dbReference type="Gramene" id="TraesCS2B02G063200.1">
    <property type="protein sequence ID" value="TraesCS2B02G063200.1.cds1"/>
    <property type="gene ID" value="TraesCS2B02G063200"/>
</dbReference>
<feature type="signal peptide" evidence="4">
    <location>
        <begin position="1"/>
        <end position="25"/>
    </location>
</feature>